<dbReference type="InterPro" id="IPR024492">
    <property type="entry name" value="DUF2764"/>
</dbReference>
<gene>
    <name evidence="1" type="ORF">PQJ61_10395</name>
</gene>
<dbReference type="EMBL" id="JAQQAL010000022">
    <property type="protein sequence ID" value="MDC7227158.1"/>
    <property type="molecule type" value="Genomic_DNA"/>
</dbReference>
<organism evidence="1 2">
    <name type="scientific">Candidatus Thalassospirochaeta sargassi</name>
    <dbReference type="NCBI Taxonomy" id="3119039"/>
    <lineage>
        <taxon>Bacteria</taxon>
        <taxon>Pseudomonadati</taxon>
        <taxon>Spirochaetota</taxon>
        <taxon>Spirochaetia</taxon>
        <taxon>Spirochaetales</taxon>
        <taxon>Spirochaetaceae</taxon>
        <taxon>Candidatus Thalassospirochaeta</taxon>
    </lineage>
</organism>
<name>A0AAJ1ID81_9SPIO</name>
<evidence type="ECO:0000313" key="2">
    <source>
        <dbReference type="Proteomes" id="UP001221217"/>
    </source>
</evidence>
<protein>
    <submittedName>
        <fullName evidence="1">DUF2764 family protein</fullName>
    </submittedName>
</protein>
<accession>A0AAJ1ID81</accession>
<comment type="caution">
    <text evidence="1">The sequence shown here is derived from an EMBL/GenBank/DDBJ whole genome shotgun (WGS) entry which is preliminary data.</text>
</comment>
<dbReference type="AlphaFoldDB" id="A0AAJ1ID81"/>
<sequence>MAEYYYTVASLPMLILGQEPSVSLEYFLENCRYTMNENDYETLLTAGLIPDNASEYPAVVRWQNFERTLRNELAAVRSQKTGIDYDTYRREGETVTGVADAVREASSAANPEIGEDILDAARWRFLDELESSHNFDLTKLIVYYIKLQISERRKMMNEQNGREKYGEIYQGITDKIHQSYDGEL</sequence>
<reference evidence="1 2" key="1">
    <citation type="submission" date="2022-12" db="EMBL/GenBank/DDBJ databases">
        <title>Metagenome assembled genome from gulf of manar.</title>
        <authorList>
            <person name="Kohli P."/>
            <person name="Pk S."/>
            <person name="Venkata Ramana C."/>
            <person name="Sasikala C."/>
        </authorList>
    </citation>
    <scope>NUCLEOTIDE SEQUENCE [LARGE SCALE GENOMIC DNA]</scope>
    <source>
        <strain evidence="1">JB008</strain>
    </source>
</reference>
<dbReference type="Pfam" id="PF10962">
    <property type="entry name" value="DUF2764"/>
    <property type="match status" value="1"/>
</dbReference>
<evidence type="ECO:0000313" key="1">
    <source>
        <dbReference type="EMBL" id="MDC7227158.1"/>
    </source>
</evidence>
<proteinExistence type="predicted"/>
<dbReference type="Proteomes" id="UP001221217">
    <property type="component" value="Unassembled WGS sequence"/>
</dbReference>